<evidence type="ECO:0000313" key="4">
    <source>
        <dbReference type="Proteomes" id="UP001152799"/>
    </source>
</evidence>
<evidence type="ECO:0000256" key="1">
    <source>
        <dbReference type="PROSITE-ProRule" id="PRU00047"/>
    </source>
</evidence>
<dbReference type="PROSITE" id="PS50158">
    <property type="entry name" value="ZF_CCHC"/>
    <property type="match status" value="1"/>
</dbReference>
<reference evidence="3" key="1">
    <citation type="submission" date="2022-01" db="EMBL/GenBank/DDBJ databases">
        <authorList>
            <person name="King R."/>
        </authorList>
    </citation>
    <scope>NUCLEOTIDE SEQUENCE</scope>
</reference>
<keyword evidence="1" id="KW-0479">Metal-binding</keyword>
<protein>
    <recommendedName>
        <fullName evidence="2">CCHC-type domain-containing protein</fullName>
    </recommendedName>
</protein>
<dbReference type="OrthoDB" id="6782564at2759"/>
<dbReference type="AlphaFoldDB" id="A0A9N9MGL8"/>
<dbReference type="Proteomes" id="UP001152799">
    <property type="component" value="Chromosome 11"/>
</dbReference>
<keyword evidence="1" id="KW-0863">Zinc-finger</keyword>
<organism evidence="3 4">
    <name type="scientific">Ceutorhynchus assimilis</name>
    <name type="common">cabbage seed weevil</name>
    <dbReference type="NCBI Taxonomy" id="467358"/>
    <lineage>
        <taxon>Eukaryota</taxon>
        <taxon>Metazoa</taxon>
        <taxon>Ecdysozoa</taxon>
        <taxon>Arthropoda</taxon>
        <taxon>Hexapoda</taxon>
        <taxon>Insecta</taxon>
        <taxon>Pterygota</taxon>
        <taxon>Neoptera</taxon>
        <taxon>Endopterygota</taxon>
        <taxon>Coleoptera</taxon>
        <taxon>Polyphaga</taxon>
        <taxon>Cucujiformia</taxon>
        <taxon>Curculionidae</taxon>
        <taxon>Ceutorhynchinae</taxon>
        <taxon>Ceutorhynchus</taxon>
    </lineage>
</organism>
<gene>
    <name evidence="3" type="ORF">CEUTPL_LOCUS2916</name>
</gene>
<feature type="domain" description="CCHC-type" evidence="2">
    <location>
        <begin position="97"/>
        <end position="110"/>
    </location>
</feature>
<keyword evidence="4" id="KW-1185">Reference proteome</keyword>
<dbReference type="EMBL" id="OU892287">
    <property type="protein sequence ID" value="CAG9762232.1"/>
    <property type="molecule type" value="Genomic_DNA"/>
</dbReference>
<keyword evidence="1" id="KW-0862">Zinc</keyword>
<dbReference type="InterPro" id="IPR001878">
    <property type="entry name" value="Znf_CCHC"/>
</dbReference>
<sequence length="147" mass="16494">MNALTAEQEPAEAIEERIGKSDPEEVRLGSLRANANCTQTATITLSKAEKLMEHREKAVIRVGMISCIEWRVGSICRGHMTTSKEIVMNEIEANYLCFRCGERGNSTRECEGDEACLVYRKDGHRAGSGKCRLFRRALSSIDQQQKK</sequence>
<dbReference type="GO" id="GO:0008270">
    <property type="term" value="F:zinc ion binding"/>
    <property type="evidence" value="ECO:0007669"/>
    <property type="project" value="UniProtKB-KW"/>
</dbReference>
<accession>A0A9N9MGL8</accession>
<evidence type="ECO:0000313" key="3">
    <source>
        <dbReference type="EMBL" id="CAG9762232.1"/>
    </source>
</evidence>
<name>A0A9N9MGL8_9CUCU</name>
<proteinExistence type="predicted"/>
<dbReference type="GO" id="GO:0003676">
    <property type="term" value="F:nucleic acid binding"/>
    <property type="evidence" value="ECO:0007669"/>
    <property type="project" value="InterPro"/>
</dbReference>
<evidence type="ECO:0000259" key="2">
    <source>
        <dbReference type="PROSITE" id="PS50158"/>
    </source>
</evidence>